<feature type="domain" description="RCK C-terminal" evidence="8">
    <location>
        <begin position="212"/>
        <end position="296"/>
    </location>
</feature>
<comment type="subcellular location">
    <subcellularLocation>
        <location evidence="1">Membrane</location>
        <topology evidence="1">Multi-pass membrane protein</topology>
    </subcellularLocation>
</comment>
<feature type="transmembrane region" description="Helical" evidence="7">
    <location>
        <begin position="61"/>
        <end position="84"/>
    </location>
</feature>
<dbReference type="PANTHER" id="PTHR43652">
    <property type="entry name" value="BASIC AMINO ACID ANTIPORTER YFCC-RELATED"/>
    <property type="match status" value="1"/>
</dbReference>
<gene>
    <name evidence="9" type="ORF">ACFOW6_06590</name>
</gene>
<dbReference type="InterPro" id="IPR036721">
    <property type="entry name" value="RCK_C_sf"/>
</dbReference>
<keyword evidence="5 7" id="KW-1133">Transmembrane helix</keyword>
<evidence type="ECO:0000313" key="9">
    <source>
        <dbReference type="EMBL" id="MFC4351210.1"/>
    </source>
</evidence>
<reference evidence="10" key="1">
    <citation type="journal article" date="2019" name="Int. J. Syst. Evol. Microbiol.">
        <title>The Global Catalogue of Microorganisms (GCM) 10K type strain sequencing project: providing services to taxonomists for standard genome sequencing and annotation.</title>
        <authorList>
            <consortium name="The Broad Institute Genomics Platform"/>
            <consortium name="The Broad Institute Genome Sequencing Center for Infectious Disease"/>
            <person name="Wu L."/>
            <person name="Ma J."/>
        </authorList>
    </citation>
    <scope>NUCLEOTIDE SEQUENCE [LARGE SCALE GENOMIC DNA]</scope>
    <source>
        <strain evidence="10">CECT 8472</strain>
    </source>
</reference>
<keyword evidence="6 7" id="KW-0472">Membrane</keyword>
<keyword evidence="4" id="KW-0677">Repeat</keyword>
<dbReference type="InterPro" id="IPR004680">
    <property type="entry name" value="Cit_transptr-like_dom"/>
</dbReference>
<sequence>MIDALSYEALLVLLLTLAVFVAFVRAWVPPDIVAIGAVAALLLLGILSTEELLSVFSNSGPITVACMFVLSAALDRTGVIAAVGRSVTQLADRSRALAIAGLLAGVVVLSGFINNTPVVVVLTPVVIGLAHHLNFLPSKLLIPLSYAAILGGTCTLIGTSTNLLVDGVVRSSGMEPFGMFEITGMGLILAICGGLYLFLIGRWLLPDRQTLSGMFTNPSERRFLTEGLITHNSKLIGKTLSEAGLRRNPNADVIDIIRGERSLRNVLDTVTLEPGDRVVIQTHAREVIGLRETGQMEFAGGGSLELEPISTQQLMVIEGIVGPESRLVGRQVADLNLRRRYGVYVVAVHRQNENLTSAFDQLTLNFGDTLLLEGPPDGIKRLVEDRMLINLNQMTERPVRRQKAPIALLTIMAVMGLAAFNVMPIAGLAIIAVAAVVLLGCVRPDEIYEAIEWRILILIFGMLGLGMALEKTGAVEAIVQGAVYLAGDYGPYVMLSVIFLLGSIMTEMVSNNAVAVIMTPIAIGVADSLGVDARPFVVAVMFAASASFATPIGYQTNTFVYHAGGYRYTDFLKVGLPLNTMNWILASLLIPLIWPF</sequence>
<feature type="transmembrane region" description="Helical" evidence="7">
    <location>
        <begin position="406"/>
        <end position="439"/>
    </location>
</feature>
<dbReference type="InterPro" id="IPR006037">
    <property type="entry name" value="RCK_C"/>
</dbReference>
<name>A0ABV8UJZ2_9PROT</name>
<feature type="transmembrane region" description="Helical" evidence="7">
    <location>
        <begin position="536"/>
        <end position="554"/>
    </location>
</feature>
<dbReference type="Gene3D" id="3.30.70.1450">
    <property type="entry name" value="Regulator of K+ conductance, C-terminal domain"/>
    <property type="match status" value="2"/>
</dbReference>
<dbReference type="PROSITE" id="PS51202">
    <property type="entry name" value="RCK_C"/>
    <property type="match status" value="2"/>
</dbReference>
<evidence type="ECO:0000256" key="3">
    <source>
        <dbReference type="ARBA" id="ARBA00022692"/>
    </source>
</evidence>
<proteinExistence type="predicted"/>
<feature type="transmembrane region" description="Helical" evidence="7">
    <location>
        <begin position="144"/>
        <end position="165"/>
    </location>
</feature>
<dbReference type="InterPro" id="IPR051679">
    <property type="entry name" value="DASS-Related_Transporters"/>
</dbReference>
<feature type="transmembrane region" description="Helical" evidence="7">
    <location>
        <begin position="119"/>
        <end position="137"/>
    </location>
</feature>
<comment type="caution">
    <text evidence="9">The sequence shown here is derived from an EMBL/GenBank/DDBJ whole genome shotgun (WGS) entry which is preliminary data.</text>
</comment>
<evidence type="ECO:0000256" key="5">
    <source>
        <dbReference type="ARBA" id="ARBA00022989"/>
    </source>
</evidence>
<organism evidence="9 10">
    <name type="scientific">Fodinicurvata halophila</name>
    <dbReference type="NCBI Taxonomy" id="1419723"/>
    <lineage>
        <taxon>Bacteria</taxon>
        <taxon>Pseudomonadati</taxon>
        <taxon>Pseudomonadota</taxon>
        <taxon>Alphaproteobacteria</taxon>
        <taxon>Rhodospirillales</taxon>
        <taxon>Rhodovibrionaceae</taxon>
        <taxon>Fodinicurvata</taxon>
    </lineage>
</organism>
<dbReference type="Pfam" id="PF03600">
    <property type="entry name" value="CitMHS"/>
    <property type="match status" value="1"/>
</dbReference>
<dbReference type="SUPFAM" id="SSF116726">
    <property type="entry name" value="TrkA C-terminal domain-like"/>
    <property type="match status" value="2"/>
</dbReference>
<feature type="transmembrane region" description="Helical" evidence="7">
    <location>
        <begin position="6"/>
        <end position="24"/>
    </location>
</feature>
<feature type="transmembrane region" description="Helical" evidence="7">
    <location>
        <begin position="451"/>
        <end position="469"/>
    </location>
</feature>
<dbReference type="Pfam" id="PF02080">
    <property type="entry name" value="TrkA_C"/>
    <property type="match status" value="2"/>
</dbReference>
<feature type="transmembrane region" description="Helical" evidence="7">
    <location>
        <begin position="31"/>
        <end position="49"/>
    </location>
</feature>
<dbReference type="RefSeq" id="WP_382421548.1">
    <property type="nucleotide sequence ID" value="NZ_JBHSCW010000003.1"/>
</dbReference>
<evidence type="ECO:0000256" key="7">
    <source>
        <dbReference type="SAM" id="Phobius"/>
    </source>
</evidence>
<protein>
    <submittedName>
        <fullName evidence="9">SLC13 family permease</fullName>
    </submittedName>
</protein>
<accession>A0ABV8UJZ2</accession>
<dbReference type="EMBL" id="JBHSCW010000003">
    <property type="protein sequence ID" value="MFC4351210.1"/>
    <property type="molecule type" value="Genomic_DNA"/>
</dbReference>
<evidence type="ECO:0000256" key="4">
    <source>
        <dbReference type="ARBA" id="ARBA00022737"/>
    </source>
</evidence>
<dbReference type="Proteomes" id="UP001595799">
    <property type="component" value="Unassembled WGS sequence"/>
</dbReference>
<keyword evidence="3 7" id="KW-0812">Transmembrane</keyword>
<evidence type="ECO:0000256" key="6">
    <source>
        <dbReference type="ARBA" id="ARBA00023136"/>
    </source>
</evidence>
<feature type="transmembrane region" description="Helical" evidence="7">
    <location>
        <begin position="96"/>
        <end position="113"/>
    </location>
</feature>
<keyword evidence="10" id="KW-1185">Reference proteome</keyword>
<evidence type="ECO:0000313" key="10">
    <source>
        <dbReference type="Proteomes" id="UP001595799"/>
    </source>
</evidence>
<feature type="transmembrane region" description="Helical" evidence="7">
    <location>
        <begin position="574"/>
        <end position="594"/>
    </location>
</feature>
<evidence type="ECO:0000256" key="2">
    <source>
        <dbReference type="ARBA" id="ARBA00022448"/>
    </source>
</evidence>
<evidence type="ECO:0000259" key="8">
    <source>
        <dbReference type="PROSITE" id="PS51202"/>
    </source>
</evidence>
<evidence type="ECO:0000256" key="1">
    <source>
        <dbReference type="ARBA" id="ARBA00004141"/>
    </source>
</evidence>
<feature type="transmembrane region" description="Helical" evidence="7">
    <location>
        <begin position="481"/>
        <end position="502"/>
    </location>
</feature>
<feature type="transmembrane region" description="Helical" evidence="7">
    <location>
        <begin position="185"/>
        <end position="205"/>
    </location>
</feature>
<keyword evidence="2" id="KW-0813">Transport</keyword>
<dbReference type="PANTHER" id="PTHR43652:SF2">
    <property type="entry name" value="BASIC AMINO ACID ANTIPORTER YFCC-RELATED"/>
    <property type="match status" value="1"/>
</dbReference>
<feature type="domain" description="RCK C-terminal" evidence="8">
    <location>
        <begin position="304"/>
        <end position="388"/>
    </location>
</feature>